<evidence type="ECO:0000313" key="3">
    <source>
        <dbReference type="Proteomes" id="UP000013785"/>
    </source>
</evidence>
<feature type="domain" description="N-acetyltransferase" evidence="1">
    <location>
        <begin position="2"/>
        <end position="146"/>
    </location>
</feature>
<dbReference type="InterPro" id="IPR016181">
    <property type="entry name" value="Acyl_CoA_acyltransferase"/>
</dbReference>
<accession>R3TUI6</accession>
<dbReference type="CDD" id="cd04301">
    <property type="entry name" value="NAT_SF"/>
    <property type="match status" value="1"/>
</dbReference>
<organism evidence="2 3">
    <name type="scientific">Enterococcus phoeniculicola ATCC BAA-412</name>
    <dbReference type="NCBI Taxonomy" id="1158610"/>
    <lineage>
        <taxon>Bacteria</taxon>
        <taxon>Bacillati</taxon>
        <taxon>Bacillota</taxon>
        <taxon>Bacilli</taxon>
        <taxon>Lactobacillales</taxon>
        <taxon>Enterococcaceae</taxon>
        <taxon>Enterococcus</taxon>
    </lineage>
</organism>
<name>R3TUI6_9ENTE</name>
<reference evidence="2 3" key="1">
    <citation type="submission" date="2013-02" db="EMBL/GenBank/DDBJ databases">
        <title>The Genome Sequence of Enterococcus phoeniculicola BAA-412.</title>
        <authorList>
            <consortium name="The Broad Institute Genome Sequencing Platform"/>
            <consortium name="The Broad Institute Genome Sequencing Center for Infectious Disease"/>
            <person name="Earl A.M."/>
            <person name="Gilmore M.S."/>
            <person name="Lebreton F."/>
            <person name="Walker B."/>
            <person name="Young S.K."/>
            <person name="Zeng Q."/>
            <person name="Gargeya S."/>
            <person name="Fitzgerald M."/>
            <person name="Haas B."/>
            <person name="Abouelleil A."/>
            <person name="Alvarado L."/>
            <person name="Arachchi H.M."/>
            <person name="Berlin A.M."/>
            <person name="Chapman S.B."/>
            <person name="Dewar J."/>
            <person name="Goldberg J."/>
            <person name="Griggs A."/>
            <person name="Gujja S."/>
            <person name="Hansen M."/>
            <person name="Howarth C."/>
            <person name="Imamovic A."/>
            <person name="Larimer J."/>
            <person name="McCowan C."/>
            <person name="Murphy C."/>
            <person name="Neiman D."/>
            <person name="Pearson M."/>
            <person name="Priest M."/>
            <person name="Roberts A."/>
            <person name="Saif S."/>
            <person name="Shea T."/>
            <person name="Sisk P."/>
            <person name="Sykes S."/>
            <person name="Wortman J."/>
            <person name="Nusbaum C."/>
            <person name="Birren B."/>
        </authorList>
    </citation>
    <scope>NUCLEOTIDE SEQUENCE [LARGE SCALE GENOMIC DNA]</scope>
    <source>
        <strain evidence="2 3">ATCC BAA-412</strain>
    </source>
</reference>
<dbReference type="InterPro" id="IPR000182">
    <property type="entry name" value="GNAT_dom"/>
</dbReference>
<dbReference type="eggNOG" id="COG3153">
    <property type="taxonomic scope" value="Bacteria"/>
</dbReference>
<comment type="caution">
    <text evidence="2">The sequence shown here is derived from an EMBL/GenBank/DDBJ whole genome shotgun (WGS) entry which is preliminary data.</text>
</comment>
<gene>
    <name evidence="2" type="ORF">UC3_01154</name>
</gene>
<dbReference type="SUPFAM" id="SSF55729">
    <property type="entry name" value="Acyl-CoA N-acyltransferases (Nat)"/>
    <property type="match status" value="1"/>
</dbReference>
<dbReference type="STRING" id="154621.RV11_GL000781"/>
<dbReference type="HOGENOM" id="CLU_117112_5_0_9"/>
<dbReference type="RefSeq" id="WP_010767822.1">
    <property type="nucleotide sequence ID" value="NZ_ASWE01000003.1"/>
</dbReference>
<protein>
    <recommendedName>
        <fullName evidence="1">N-acetyltransferase domain-containing protein</fullName>
    </recommendedName>
</protein>
<evidence type="ECO:0000313" key="2">
    <source>
        <dbReference type="EMBL" id="EOL45264.1"/>
    </source>
</evidence>
<sequence length="150" mass="17575">MITFVTLNQVATSPQNWVSYTQQIDAFDWNGAKFLANKMKKQLGEKERVTLALDGEQVIGIGALVNKDIVEIPETPYFSTLYVLPSYRNYHFARKIVRKTVSEAKNLNYKQIYVVTQLENFYEKLGFTYKKQVIDFMGREMKLYRQELLL</sequence>
<dbReference type="EMBL" id="AJAT01000012">
    <property type="protein sequence ID" value="EOL45264.1"/>
    <property type="molecule type" value="Genomic_DNA"/>
</dbReference>
<keyword evidence="3" id="KW-1185">Reference proteome</keyword>
<dbReference type="PATRIC" id="fig|1158610.3.peg.1128"/>
<dbReference type="Gene3D" id="3.40.630.30">
    <property type="match status" value="1"/>
</dbReference>
<dbReference type="Proteomes" id="UP000013785">
    <property type="component" value="Unassembled WGS sequence"/>
</dbReference>
<dbReference type="PROSITE" id="PS51186">
    <property type="entry name" value="GNAT"/>
    <property type="match status" value="1"/>
</dbReference>
<evidence type="ECO:0000259" key="1">
    <source>
        <dbReference type="PROSITE" id="PS51186"/>
    </source>
</evidence>
<dbReference type="Pfam" id="PF13508">
    <property type="entry name" value="Acetyltransf_7"/>
    <property type="match status" value="1"/>
</dbReference>
<dbReference type="GO" id="GO:0016747">
    <property type="term" value="F:acyltransferase activity, transferring groups other than amino-acyl groups"/>
    <property type="evidence" value="ECO:0007669"/>
    <property type="project" value="InterPro"/>
</dbReference>
<dbReference type="OrthoDB" id="9789053at2"/>
<dbReference type="AlphaFoldDB" id="R3TUI6"/>
<proteinExistence type="predicted"/>